<evidence type="ECO:0008006" key="5">
    <source>
        <dbReference type="Google" id="ProtNLM"/>
    </source>
</evidence>
<organism evidence="2 3">
    <name type="scientific">Pseudolactococcus chungangensis CAU 28 = DSM 22330</name>
    <dbReference type="NCBI Taxonomy" id="1122154"/>
    <lineage>
        <taxon>Bacteria</taxon>
        <taxon>Bacillati</taxon>
        <taxon>Bacillota</taxon>
        <taxon>Bacilli</taxon>
        <taxon>Lactobacillales</taxon>
        <taxon>Streptococcaceae</taxon>
        <taxon>Pseudolactococcus</taxon>
    </lineage>
</organism>
<accession>A0A1K2HIU2</accession>
<dbReference type="Pfam" id="PF11687">
    <property type="entry name" value="DUF3284"/>
    <property type="match status" value="1"/>
</dbReference>
<dbReference type="AlphaFoldDB" id="A0A1K2HIU2"/>
<dbReference type="OrthoDB" id="2361512at2"/>
<sequence length="143" mass="16577">MEIIRTLKVPRQFIFDKLLESGLYDIEKNTGKHPKVSSLTGFEYKKKFGAKQNQAGKIKIDEVTEPSVYAFTTKTIRNTFTTRWELHKIDDTTTEVVISETLESHGFFQNLNDIMMQIGLGWIKKRQMKAILNNIFQAYNGKL</sequence>
<dbReference type="RefSeq" id="WP_031366942.1">
    <property type="nucleotide sequence ID" value="NZ_FPKS01000017.1"/>
</dbReference>
<dbReference type="Proteomes" id="UP000185655">
    <property type="component" value="Unassembled WGS sequence"/>
</dbReference>
<protein>
    <recommendedName>
        <fullName evidence="5">DUF3284 domain-containing protein</fullName>
    </recommendedName>
</protein>
<dbReference type="CDD" id="cd07812">
    <property type="entry name" value="SRPBCC"/>
    <property type="match status" value="1"/>
</dbReference>
<reference evidence="1 4" key="1">
    <citation type="submission" date="2014-12" db="EMBL/GenBank/DDBJ databases">
        <title>Draft genome sequences of 10 type strains of Lactococcus.</title>
        <authorList>
            <person name="Sun Z."/>
            <person name="Zhong Z."/>
            <person name="Liu W."/>
            <person name="Zhang W."/>
            <person name="Zhang H."/>
        </authorList>
    </citation>
    <scope>NUCLEOTIDE SEQUENCE [LARGE SCALE GENOMIC DNA]</scope>
    <source>
        <strain evidence="1 4">DSM 22330</strain>
    </source>
</reference>
<dbReference type="InterPro" id="IPR021701">
    <property type="entry name" value="DUF3284"/>
</dbReference>
<dbReference type="EMBL" id="FPKS01000017">
    <property type="protein sequence ID" value="SFZ76643.1"/>
    <property type="molecule type" value="Genomic_DNA"/>
</dbReference>
<dbReference type="Proteomes" id="UP000218979">
    <property type="component" value="Unassembled WGS sequence"/>
</dbReference>
<evidence type="ECO:0000313" key="3">
    <source>
        <dbReference type="Proteomes" id="UP000185655"/>
    </source>
</evidence>
<proteinExistence type="predicted"/>
<evidence type="ECO:0000313" key="1">
    <source>
        <dbReference type="EMBL" id="PCR99743.1"/>
    </source>
</evidence>
<keyword evidence="4" id="KW-1185">Reference proteome</keyword>
<dbReference type="STRING" id="1122154.SAMN02746068_02018"/>
<dbReference type="EMBL" id="JXJT01000036">
    <property type="protein sequence ID" value="PCR99743.1"/>
    <property type="molecule type" value="Genomic_DNA"/>
</dbReference>
<reference evidence="2 3" key="2">
    <citation type="submission" date="2016-11" db="EMBL/GenBank/DDBJ databases">
        <authorList>
            <person name="Jaros S."/>
            <person name="Januszkiewicz K."/>
            <person name="Wedrychowicz H."/>
        </authorList>
    </citation>
    <scope>NUCLEOTIDE SEQUENCE [LARGE SCALE GENOMIC DNA]</scope>
    <source>
        <strain evidence="2 3">DSM 22330</strain>
    </source>
</reference>
<name>A0A1K2HIU2_9LACT</name>
<evidence type="ECO:0000313" key="4">
    <source>
        <dbReference type="Proteomes" id="UP000218979"/>
    </source>
</evidence>
<evidence type="ECO:0000313" key="2">
    <source>
        <dbReference type="EMBL" id="SFZ76643.1"/>
    </source>
</evidence>
<gene>
    <name evidence="1" type="ORF">RR45_GL001450</name>
    <name evidence="2" type="ORF">SAMN02746068_02018</name>
</gene>